<keyword evidence="1" id="KW-0812">Transmembrane</keyword>
<dbReference type="SUPFAM" id="SSF81469">
    <property type="entry name" value="Bacterial aa3 type cytochrome c oxidase subunit IV"/>
    <property type="match status" value="1"/>
</dbReference>
<feature type="transmembrane region" description="Helical" evidence="1">
    <location>
        <begin position="49"/>
        <end position="68"/>
    </location>
</feature>
<accession>A0A161K1T4</accession>
<evidence type="ECO:0000259" key="2">
    <source>
        <dbReference type="Pfam" id="PF07835"/>
    </source>
</evidence>
<feature type="transmembrane region" description="Helical" evidence="1">
    <location>
        <begin position="20"/>
        <end position="43"/>
    </location>
</feature>
<feature type="transmembrane region" description="Helical" evidence="1">
    <location>
        <begin position="75"/>
        <end position="99"/>
    </location>
</feature>
<reference evidence="3" key="1">
    <citation type="submission" date="2015-10" db="EMBL/GenBank/DDBJ databases">
        <authorList>
            <person name="Gilbert D.G."/>
        </authorList>
    </citation>
    <scope>NUCLEOTIDE SEQUENCE</scope>
</reference>
<evidence type="ECO:0000313" key="3">
    <source>
        <dbReference type="EMBL" id="CUS55746.1"/>
    </source>
</evidence>
<evidence type="ECO:0000256" key="1">
    <source>
        <dbReference type="SAM" id="Phobius"/>
    </source>
</evidence>
<dbReference type="EMBL" id="CZQD01000009">
    <property type="protein sequence ID" value="CUS55746.1"/>
    <property type="molecule type" value="Genomic_DNA"/>
</dbReference>
<keyword evidence="1" id="KW-1133">Transmembrane helix</keyword>
<dbReference type="Gene3D" id="1.20.5.160">
    <property type="entry name" value="Bacterial aa3 type cytochrome c oxidase subunit IV"/>
    <property type="match status" value="1"/>
</dbReference>
<proteinExistence type="predicted"/>
<name>A0A161K1T4_9ZZZZ</name>
<dbReference type="AlphaFoldDB" id="A0A161K1T4"/>
<protein>
    <recommendedName>
        <fullName evidence="2">Cytochrome c oxidase subunit IV bacterial aa3 type domain-containing protein</fullName>
    </recommendedName>
</protein>
<dbReference type="InterPro" id="IPR012422">
    <property type="entry name" value="Cyt_c_oxidase_su4_bac-aa3"/>
</dbReference>
<organism evidence="3">
    <name type="scientific">hydrothermal vent metagenome</name>
    <dbReference type="NCBI Taxonomy" id="652676"/>
    <lineage>
        <taxon>unclassified sequences</taxon>
        <taxon>metagenomes</taxon>
        <taxon>ecological metagenomes</taxon>
    </lineage>
</organism>
<dbReference type="InterPro" id="IPR036596">
    <property type="entry name" value="Cyt-C_aa3_sf"/>
</dbReference>
<keyword evidence="1" id="KW-0472">Membrane</keyword>
<dbReference type="Pfam" id="PF07835">
    <property type="entry name" value="COX4_pro_2"/>
    <property type="match status" value="1"/>
</dbReference>
<sequence>MAASEYHRGDMDISAQKATWDGFMVGSIWGSLLIILTVGYATLAVAIGMNWMIALGLMTVFGIVSGLVMNLGGRWMATVVLMVVLALVVQLFIALFGLVL</sequence>
<gene>
    <name evidence="3" type="ORF">MGWOODY_Hyp309</name>
</gene>
<feature type="domain" description="Cytochrome c oxidase subunit IV bacterial aa3 type" evidence="2">
    <location>
        <begin position="6"/>
        <end position="36"/>
    </location>
</feature>